<feature type="signal peptide" evidence="3">
    <location>
        <begin position="1"/>
        <end position="19"/>
    </location>
</feature>
<accession>A0A9D1XA20</accession>
<dbReference type="InterPro" id="IPR023186">
    <property type="entry name" value="IUNH"/>
</dbReference>
<reference evidence="5" key="1">
    <citation type="journal article" date="2021" name="PeerJ">
        <title>Extensive microbial diversity within the chicken gut microbiome revealed by metagenomics and culture.</title>
        <authorList>
            <person name="Gilroy R."/>
            <person name="Ravi A."/>
            <person name="Getino M."/>
            <person name="Pursley I."/>
            <person name="Horton D.L."/>
            <person name="Alikhan N.F."/>
            <person name="Baker D."/>
            <person name="Gharbi K."/>
            <person name="Hall N."/>
            <person name="Watson M."/>
            <person name="Adriaenssens E.M."/>
            <person name="Foster-Nyarko E."/>
            <person name="Jarju S."/>
            <person name="Secka A."/>
            <person name="Antonio M."/>
            <person name="Oren A."/>
            <person name="Chaudhuri R.R."/>
            <person name="La Ragione R."/>
            <person name="Hildebrand F."/>
            <person name="Pallen M.J."/>
        </authorList>
    </citation>
    <scope>NUCLEOTIDE SEQUENCE</scope>
    <source>
        <strain evidence="5">ChiGjej6B6-14162</strain>
    </source>
</reference>
<dbReference type="GO" id="GO:0006152">
    <property type="term" value="P:purine nucleoside catabolic process"/>
    <property type="evidence" value="ECO:0007669"/>
    <property type="project" value="TreeGrafter"/>
</dbReference>
<keyword evidence="1 5" id="KW-0378">Hydrolase</keyword>
<dbReference type="GO" id="GO:0005829">
    <property type="term" value="C:cytosol"/>
    <property type="evidence" value="ECO:0007669"/>
    <property type="project" value="TreeGrafter"/>
</dbReference>
<evidence type="ECO:0000256" key="1">
    <source>
        <dbReference type="ARBA" id="ARBA00022801"/>
    </source>
</evidence>
<reference evidence="5" key="2">
    <citation type="submission" date="2021-04" db="EMBL/GenBank/DDBJ databases">
        <authorList>
            <person name="Gilroy R."/>
        </authorList>
    </citation>
    <scope>NUCLEOTIDE SEQUENCE</scope>
    <source>
        <strain evidence="5">ChiGjej6B6-14162</strain>
    </source>
</reference>
<feature type="chain" id="PRO_5038491898" evidence="3">
    <location>
        <begin position="20"/>
        <end position="309"/>
    </location>
</feature>
<sequence>MLKRFFISLLLMWPTILMAQKQNVWIDADTGNEVDDIYAIIRLLNEPKVKVVGLSSAHFNNPDLLTFDKWNQYDTKGISTIQISQKLNEEILTKMKHDQVMHPQGADRQIGRAWGGFEPRPSEATIQLAQFIKNMPKEEKLDIICLGALTNIASAVMTHPEIISRIRCYILAAQYDATTGTWNKNEFNVRNDLNAFDYLMGLDSISLYVLPTTIAQSYRFKKDDTFKRLSRPIPAHQLPKERWEETEATSEERTLWDLALAEAYLNPHWTNIESRTVPPENGQKKIQVFINLDSKKLFDDFWNYMDQQR</sequence>
<gene>
    <name evidence="5" type="ORF">H9977_11700</name>
</gene>
<organism evidence="5 6">
    <name type="scientific">Candidatus Parabacteroides intestinipullorum</name>
    <dbReference type="NCBI Taxonomy" id="2838723"/>
    <lineage>
        <taxon>Bacteria</taxon>
        <taxon>Pseudomonadati</taxon>
        <taxon>Bacteroidota</taxon>
        <taxon>Bacteroidia</taxon>
        <taxon>Bacteroidales</taxon>
        <taxon>Tannerellaceae</taxon>
        <taxon>Parabacteroides</taxon>
    </lineage>
</organism>
<dbReference type="GO" id="GO:0008477">
    <property type="term" value="F:purine nucleosidase activity"/>
    <property type="evidence" value="ECO:0007669"/>
    <property type="project" value="TreeGrafter"/>
</dbReference>
<name>A0A9D1XA20_9BACT</name>
<keyword evidence="3" id="KW-0732">Signal</keyword>
<proteinExistence type="predicted"/>
<dbReference type="EMBL" id="DXEL01000081">
    <property type="protein sequence ID" value="HIX75677.1"/>
    <property type="molecule type" value="Genomic_DNA"/>
</dbReference>
<evidence type="ECO:0000259" key="4">
    <source>
        <dbReference type="Pfam" id="PF01156"/>
    </source>
</evidence>
<dbReference type="Pfam" id="PF01156">
    <property type="entry name" value="IU_nuc_hydro"/>
    <property type="match status" value="1"/>
</dbReference>
<dbReference type="Gene3D" id="3.90.245.10">
    <property type="entry name" value="Ribonucleoside hydrolase-like"/>
    <property type="match status" value="1"/>
</dbReference>
<keyword evidence="2" id="KW-0326">Glycosidase</keyword>
<comment type="caution">
    <text evidence="5">The sequence shown here is derived from an EMBL/GenBank/DDBJ whole genome shotgun (WGS) entry which is preliminary data.</text>
</comment>
<evidence type="ECO:0000256" key="2">
    <source>
        <dbReference type="ARBA" id="ARBA00023295"/>
    </source>
</evidence>
<protein>
    <submittedName>
        <fullName evidence="5">Nucleoside hydrolase</fullName>
    </submittedName>
</protein>
<feature type="domain" description="Inosine/uridine-preferring nucleoside hydrolase" evidence="4">
    <location>
        <begin position="24"/>
        <end position="231"/>
    </location>
</feature>
<dbReference type="Proteomes" id="UP000886740">
    <property type="component" value="Unassembled WGS sequence"/>
</dbReference>
<evidence type="ECO:0000256" key="3">
    <source>
        <dbReference type="SAM" id="SignalP"/>
    </source>
</evidence>
<evidence type="ECO:0000313" key="5">
    <source>
        <dbReference type="EMBL" id="HIX75677.1"/>
    </source>
</evidence>
<dbReference type="SUPFAM" id="SSF53590">
    <property type="entry name" value="Nucleoside hydrolase"/>
    <property type="match status" value="1"/>
</dbReference>
<dbReference type="PANTHER" id="PTHR12304:SF58">
    <property type="entry name" value="INOSINE_URIDINE-PREFERRING NUCLEOSIDE HYDROLASE DOMAIN-CONTAINING PROTEIN"/>
    <property type="match status" value="1"/>
</dbReference>
<dbReference type="InterPro" id="IPR036452">
    <property type="entry name" value="Ribo_hydro-like"/>
</dbReference>
<dbReference type="InterPro" id="IPR001910">
    <property type="entry name" value="Inosine/uridine_hydrolase_dom"/>
</dbReference>
<dbReference type="AlphaFoldDB" id="A0A9D1XA20"/>
<dbReference type="PANTHER" id="PTHR12304">
    <property type="entry name" value="INOSINE-URIDINE PREFERRING NUCLEOSIDE HYDROLASE"/>
    <property type="match status" value="1"/>
</dbReference>
<evidence type="ECO:0000313" key="6">
    <source>
        <dbReference type="Proteomes" id="UP000886740"/>
    </source>
</evidence>